<name>A0ACB8SFU9_9AGAM</name>
<protein>
    <submittedName>
        <fullName evidence="1">Uncharacterized protein</fullName>
    </submittedName>
</protein>
<feature type="non-terminal residue" evidence="1">
    <location>
        <position position="219"/>
    </location>
</feature>
<gene>
    <name evidence="1" type="ORF">BV25DRAFT_1789644</name>
</gene>
<comment type="caution">
    <text evidence="1">The sequence shown here is derived from an EMBL/GenBank/DDBJ whole genome shotgun (WGS) entry which is preliminary data.</text>
</comment>
<proteinExistence type="predicted"/>
<dbReference type="EMBL" id="MU277312">
    <property type="protein sequence ID" value="KAI0055097.1"/>
    <property type="molecule type" value="Genomic_DNA"/>
</dbReference>
<sequence>MTYLGVAPGGHGDRFMRSPNNVVFTSAHALFDENMFPKCAKEMKRRTTWLPNSAPDSNDEPDVPHPLDDDDDFPSSSPPNPSKRDPPPSNDNSGSQNPPQPPQGEPRRSERQRNLPRPSYKEQDLRRRPEPGPSRSRPAPTQQEQVPGPSSEPSVPHPSDNAQNPLSDDEHLAKLCREGGAPLINYLLAHAVGDDEGPHNVKEWTYRDILRLPKAEQEE</sequence>
<accession>A0ACB8SFU9</accession>
<evidence type="ECO:0000313" key="2">
    <source>
        <dbReference type="Proteomes" id="UP000814140"/>
    </source>
</evidence>
<reference evidence="1" key="2">
    <citation type="journal article" date="2022" name="New Phytol.">
        <title>Evolutionary transition to the ectomycorrhizal habit in the genomes of a hyperdiverse lineage of mushroom-forming fungi.</title>
        <authorList>
            <person name="Looney B."/>
            <person name="Miyauchi S."/>
            <person name="Morin E."/>
            <person name="Drula E."/>
            <person name="Courty P.E."/>
            <person name="Kohler A."/>
            <person name="Kuo A."/>
            <person name="LaButti K."/>
            <person name="Pangilinan J."/>
            <person name="Lipzen A."/>
            <person name="Riley R."/>
            <person name="Andreopoulos W."/>
            <person name="He G."/>
            <person name="Johnson J."/>
            <person name="Nolan M."/>
            <person name="Tritt A."/>
            <person name="Barry K.W."/>
            <person name="Grigoriev I.V."/>
            <person name="Nagy L.G."/>
            <person name="Hibbett D."/>
            <person name="Henrissat B."/>
            <person name="Matheny P.B."/>
            <person name="Labbe J."/>
            <person name="Martin F.M."/>
        </authorList>
    </citation>
    <scope>NUCLEOTIDE SEQUENCE</scope>
    <source>
        <strain evidence="1">HHB10654</strain>
    </source>
</reference>
<organism evidence="1 2">
    <name type="scientific">Artomyces pyxidatus</name>
    <dbReference type="NCBI Taxonomy" id="48021"/>
    <lineage>
        <taxon>Eukaryota</taxon>
        <taxon>Fungi</taxon>
        <taxon>Dikarya</taxon>
        <taxon>Basidiomycota</taxon>
        <taxon>Agaricomycotina</taxon>
        <taxon>Agaricomycetes</taxon>
        <taxon>Russulales</taxon>
        <taxon>Auriscalpiaceae</taxon>
        <taxon>Artomyces</taxon>
    </lineage>
</organism>
<dbReference type="Proteomes" id="UP000814140">
    <property type="component" value="Unassembled WGS sequence"/>
</dbReference>
<reference evidence="1" key="1">
    <citation type="submission" date="2021-03" db="EMBL/GenBank/DDBJ databases">
        <authorList>
            <consortium name="DOE Joint Genome Institute"/>
            <person name="Ahrendt S."/>
            <person name="Looney B.P."/>
            <person name="Miyauchi S."/>
            <person name="Morin E."/>
            <person name="Drula E."/>
            <person name="Courty P.E."/>
            <person name="Chicoki N."/>
            <person name="Fauchery L."/>
            <person name="Kohler A."/>
            <person name="Kuo A."/>
            <person name="Labutti K."/>
            <person name="Pangilinan J."/>
            <person name="Lipzen A."/>
            <person name="Riley R."/>
            <person name="Andreopoulos W."/>
            <person name="He G."/>
            <person name="Johnson J."/>
            <person name="Barry K.W."/>
            <person name="Grigoriev I.V."/>
            <person name="Nagy L."/>
            <person name="Hibbett D."/>
            <person name="Henrissat B."/>
            <person name="Matheny P.B."/>
            <person name="Labbe J."/>
            <person name="Martin F."/>
        </authorList>
    </citation>
    <scope>NUCLEOTIDE SEQUENCE</scope>
    <source>
        <strain evidence="1">HHB10654</strain>
    </source>
</reference>
<evidence type="ECO:0000313" key="1">
    <source>
        <dbReference type="EMBL" id="KAI0055097.1"/>
    </source>
</evidence>
<keyword evidence="2" id="KW-1185">Reference proteome</keyword>